<proteinExistence type="predicted"/>
<reference evidence="2" key="2">
    <citation type="journal article" date="2010" name="Stand. Genomic Sci.">
        <title>Complete genome sequence of Thermosphaera aggregans type strain (M11TLT).</title>
        <authorList>
            <person name="Spring S."/>
            <person name="Rachel R."/>
            <person name="Lapidus A."/>
            <person name="Davenport K."/>
            <person name="Tice H."/>
            <person name="Copeland A."/>
            <person name="Cheng J.-F."/>
            <person name="Lucas S."/>
            <person name="Chen F."/>
            <person name="Nolan M."/>
            <person name="Bruce D."/>
            <person name="Goodwin L."/>
            <person name="Pitluck S."/>
            <person name="Ivanova N."/>
            <person name="Mavromatis K."/>
            <person name="Ovchinnikova G."/>
            <person name="Pati A."/>
            <person name="Chen A."/>
            <person name="Palaniappan K."/>
            <person name="Land M."/>
            <person name="Hauser L."/>
            <person name="Chang Y.-J."/>
            <person name="Jeffries C.C."/>
            <person name="Brettin T."/>
            <person name="Detter J.C."/>
            <person name="Tapia R."/>
            <person name="Han C."/>
            <person name="Heimerl T."/>
            <person name="Weikl F."/>
            <person name="Brambilla E."/>
            <person name="Goker M."/>
            <person name="Bristow J."/>
            <person name="Eisen J.A."/>
            <person name="Markowitz V."/>
            <person name="Hugenholtz P."/>
            <person name="Kyrpides N.C."/>
            <person name="Klenk H.-P."/>
        </authorList>
    </citation>
    <scope>NUCLEOTIDE SEQUENCE [LARGE SCALE GENOMIC DNA]</scope>
    <source>
        <strain evidence="2">DSM 11486 / M11TL</strain>
    </source>
</reference>
<dbReference type="Proteomes" id="UP000002376">
    <property type="component" value="Chromosome"/>
</dbReference>
<evidence type="ECO:0000313" key="2">
    <source>
        <dbReference type="Proteomes" id="UP000002376"/>
    </source>
</evidence>
<accession>D5U0H6</accession>
<gene>
    <name evidence="1" type="ordered locus">Tagg_0351</name>
</gene>
<name>D5U0H6_THEAM</name>
<reference key="3">
    <citation type="submission" date="2010-02" db="EMBL/GenBank/DDBJ databases">
        <title>Complete genome sequence of Thermosphaera aggregans type strain (M11TL).</title>
        <authorList>
            <consortium name="US DOE Joint Genome Institute (JGI-PGF)"/>
            <person name="Spring S."/>
            <person name="Lapidus A."/>
            <person name="Munk C."/>
            <person name="Schroeder M."/>
            <person name="Glavina Del Rio T."/>
            <person name="Tice H."/>
            <person name="Copeland A."/>
            <person name="Cheng J.-F."/>
            <person name="Lucas S."/>
            <person name="Chen F."/>
            <person name="Nolan M."/>
            <person name="Bruce D."/>
            <person name="Goodwin L."/>
            <person name="Pitluck S."/>
            <person name="Ivanova N."/>
            <person name="Mavromatis K."/>
            <person name="Ovchinnikova G."/>
            <person name="Pati A."/>
            <person name="Chen A."/>
            <person name="Palaniappan K."/>
            <person name="Land M."/>
            <person name="Hauser L."/>
            <person name="Chang Y.-J."/>
            <person name="Jeffries C.C."/>
            <person name="Brettin T."/>
            <person name="Detter J.C."/>
            <person name="Tapia R."/>
            <person name="Han C."/>
            <person name="Chain P."/>
            <person name="Heimerl T."/>
            <person name="Weik F."/>
            <person name="Goker M."/>
            <person name="Rachel R."/>
            <person name="Bristow J."/>
            <person name="Eisen J.A."/>
            <person name="Markowitz V."/>
            <person name="Hugenholtz P."/>
            <person name="Kyrpides N.C."/>
            <person name="Klenk H.-P."/>
        </authorList>
    </citation>
    <scope>NUCLEOTIDE SEQUENCE</scope>
    <source>
        <strain>DSM 11486</strain>
    </source>
</reference>
<dbReference type="eggNOG" id="arCOG01434">
    <property type="taxonomic scope" value="Archaea"/>
</dbReference>
<dbReference type="STRING" id="633148.Tagg_0351"/>
<organism evidence="1 2">
    <name type="scientific">Thermosphaera aggregans (strain DSM 11486 / M11TL)</name>
    <dbReference type="NCBI Taxonomy" id="633148"/>
    <lineage>
        <taxon>Archaea</taxon>
        <taxon>Thermoproteota</taxon>
        <taxon>Thermoprotei</taxon>
        <taxon>Desulfurococcales</taxon>
        <taxon>Desulfurococcaceae</taxon>
        <taxon>Thermosphaera</taxon>
    </lineage>
</organism>
<sequence length="60" mass="7225">MLNPVYEWRFYISGGLKSIWRFTNMFPRFENTITLDEGNTPLLEPTRVFKNMNVYFKDEG</sequence>
<keyword evidence="2" id="KW-1185">Reference proteome</keyword>
<dbReference type="HOGENOM" id="CLU_2930386_0_0_2"/>
<dbReference type="AlphaFoldDB" id="D5U0H6"/>
<dbReference type="KEGG" id="tag:Tagg_0351"/>
<evidence type="ECO:0000313" key="1">
    <source>
        <dbReference type="EMBL" id="ADG90626.1"/>
    </source>
</evidence>
<protein>
    <submittedName>
        <fullName evidence="1">Uncharacterized protein</fullName>
    </submittedName>
</protein>
<reference evidence="1 2" key="1">
    <citation type="journal article" date="2010" name="Stand. Genomic Sci.">
        <title>Complete genome sequence of Thermosphaera aggregans type strain (M11TL).</title>
        <authorList>
            <person name="Spring S."/>
            <person name="Rachel R."/>
            <person name="Lapidus A."/>
            <person name="Davenport K."/>
            <person name="Tice H."/>
            <person name="Copeland A."/>
            <person name="Cheng J.F."/>
            <person name="Lucas S."/>
            <person name="Chen F."/>
            <person name="Nolan M."/>
            <person name="Bruce D."/>
            <person name="Goodwin L."/>
            <person name="Pitluck S."/>
            <person name="Ivanova N."/>
            <person name="Mavromatis K."/>
            <person name="Ovchinnikova G."/>
            <person name="Pati A."/>
            <person name="Chen A."/>
            <person name="Palaniappan K."/>
            <person name="Land M."/>
            <person name="Hauser L."/>
            <person name="Chang Y.J."/>
            <person name="Jeffries C.C."/>
            <person name="Brettin T."/>
            <person name="Detter J.C."/>
            <person name="Tapia R."/>
            <person name="Han C."/>
            <person name="Heimerl T."/>
            <person name="Weikl F."/>
            <person name="Brambilla E."/>
            <person name="Goker M."/>
            <person name="Bristow J."/>
            <person name="Eisen J.A."/>
            <person name="Markowitz V."/>
            <person name="Hugenholtz P."/>
            <person name="Kyrpides N.C."/>
            <person name="Klenk H.P."/>
        </authorList>
    </citation>
    <scope>NUCLEOTIDE SEQUENCE [LARGE SCALE GENOMIC DNA]</scope>
    <source>
        <strain evidence="2">DSM 11486 / M11TL</strain>
    </source>
</reference>
<dbReference type="EMBL" id="CP001939">
    <property type="protein sequence ID" value="ADG90626.1"/>
    <property type="molecule type" value="Genomic_DNA"/>
</dbReference>